<dbReference type="InterPro" id="IPR036969">
    <property type="entry name" value="Citrate_synthase_sf"/>
</dbReference>
<dbReference type="EMBL" id="CP024087">
    <property type="protein sequence ID" value="AYF27927.1"/>
    <property type="molecule type" value="Genomic_DNA"/>
</dbReference>
<dbReference type="InterPro" id="IPR024176">
    <property type="entry name" value="Citrate_synthase_bac-typ"/>
</dbReference>
<dbReference type="GO" id="GO:0036440">
    <property type="term" value="F:citrate synthase activity"/>
    <property type="evidence" value="ECO:0007669"/>
    <property type="project" value="UniProtKB-EC"/>
</dbReference>
<evidence type="ECO:0000256" key="5">
    <source>
        <dbReference type="ARBA" id="ARBA00049288"/>
    </source>
</evidence>
<dbReference type="InterPro" id="IPR016142">
    <property type="entry name" value="Citrate_synth-like_lrg_a-sub"/>
</dbReference>
<sequence>MTEVKLDHPGGQLSMPVQSAVEGPAGIGVSKLLKETGMTTYDPGFVNTASCSSAITYIDGDAGILRYRGYPIDQLAEKSSFLEVSYLLIYGELPSQTQLTEFSERIRRHSLLHEEMRRFFDGFPRDAHPMAVLSSAVSAISTFYQDSLDPFDSEHVEMSTVRLMAKVPTIASYAYKKSIGQPLLYPDNSLGYVENFLRMTFGVPAEPYEVDPVVARVLDMLFILHADHEQNCSTSTVRLVGSSNANLFASVSAGVNALFGPLHGGANQAVLEMLQKIQADGGDVRSFVQKVKDKQDGVKLMGFGHRVYKNYDPRAAIVKKAAQDVLGRMAKPDPLLDLAVQLEEIALADDFFVSRRLYPNVDFYTGLIYKAMGFPTKMFTVLFALGRLPGWIAQWREMINDPETKIGRPRQIYTGAAERDYVPAEQR</sequence>
<comment type="similarity">
    <text evidence="2 7 10">Belongs to the citrate synthase family.</text>
</comment>
<dbReference type="PRINTS" id="PR00143">
    <property type="entry name" value="CITRTSNTHASE"/>
</dbReference>
<dbReference type="PROSITE" id="PS00480">
    <property type="entry name" value="CITRATE_SYNTHASE"/>
    <property type="match status" value="1"/>
</dbReference>
<dbReference type="UniPathway" id="UPA00223">
    <property type="reaction ID" value="UER00717"/>
</dbReference>
<organism evidence="11 12">
    <name type="scientific">Micromonospora tulbaghiae</name>
    <dbReference type="NCBI Taxonomy" id="479978"/>
    <lineage>
        <taxon>Bacteria</taxon>
        <taxon>Bacillati</taxon>
        <taxon>Actinomycetota</taxon>
        <taxon>Actinomycetes</taxon>
        <taxon>Micromonosporales</taxon>
        <taxon>Micromonosporaceae</taxon>
        <taxon>Micromonospora</taxon>
    </lineage>
</organism>
<dbReference type="PIRSF" id="PIRSF001369">
    <property type="entry name" value="Citrate_synth"/>
    <property type="match status" value="1"/>
</dbReference>
<keyword evidence="4 7" id="KW-0808">Transferase</keyword>
<evidence type="ECO:0000256" key="9">
    <source>
        <dbReference type="RuleBase" id="RU003370"/>
    </source>
</evidence>
<dbReference type="AlphaFoldDB" id="A0A386WHW2"/>
<dbReference type="GO" id="GO:0006099">
    <property type="term" value="P:tricarboxylic acid cycle"/>
    <property type="evidence" value="ECO:0007669"/>
    <property type="project" value="UniProtKB-UniRule"/>
</dbReference>
<dbReference type="NCBIfam" id="TIGR01798">
    <property type="entry name" value="cit_synth_I"/>
    <property type="match status" value="1"/>
</dbReference>
<dbReference type="FunFam" id="1.10.230.10:FF:000002">
    <property type="entry name" value="Citrate synthase"/>
    <property type="match status" value="1"/>
</dbReference>
<evidence type="ECO:0000256" key="6">
    <source>
        <dbReference type="NCBIfam" id="TIGR01798"/>
    </source>
</evidence>
<dbReference type="CDD" id="cd06114">
    <property type="entry name" value="EcCS_like"/>
    <property type="match status" value="1"/>
</dbReference>
<evidence type="ECO:0000256" key="2">
    <source>
        <dbReference type="ARBA" id="ARBA00010566"/>
    </source>
</evidence>
<dbReference type="Proteomes" id="UP000267804">
    <property type="component" value="Chromosome"/>
</dbReference>
<evidence type="ECO:0000256" key="3">
    <source>
        <dbReference type="ARBA" id="ARBA00022532"/>
    </source>
</evidence>
<evidence type="ECO:0000256" key="1">
    <source>
        <dbReference type="ARBA" id="ARBA00004751"/>
    </source>
</evidence>
<dbReference type="Gene3D" id="2.20.28.60">
    <property type="match status" value="1"/>
</dbReference>
<evidence type="ECO:0000313" key="12">
    <source>
        <dbReference type="Proteomes" id="UP000267804"/>
    </source>
</evidence>
<dbReference type="GO" id="GO:0005737">
    <property type="term" value="C:cytoplasm"/>
    <property type="evidence" value="ECO:0007669"/>
    <property type="project" value="InterPro"/>
</dbReference>
<dbReference type="Pfam" id="PF00285">
    <property type="entry name" value="Citrate_synt"/>
    <property type="match status" value="1"/>
</dbReference>
<dbReference type="SUPFAM" id="SSF48256">
    <property type="entry name" value="Citrate synthase"/>
    <property type="match status" value="1"/>
</dbReference>
<gene>
    <name evidence="11" type="ORF">CSH63_10835</name>
</gene>
<evidence type="ECO:0000256" key="4">
    <source>
        <dbReference type="ARBA" id="ARBA00022679"/>
    </source>
</evidence>
<evidence type="ECO:0000256" key="7">
    <source>
        <dbReference type="PIRNR" id="PIRNR001369"/>
    </source>
</evidence>
<dbReference type="Gene3D" id="1.10.230.10">
    <property type="entry name" value="Cytochrome P450-Terp, domain 2"/>
    <property type="match status" value="1"/>
</dbReference>
<dbReference type="Gene3D" id="1.10.580.10">
    <property type="entry name" value="Citrate Synthase, domain 1"/>
    <property type="match status" value="1"/>
</dbReference>
<dbReference type="InterPro" id="IPR002020">
    <property type="entry name" value="Citrate_synthase"/>
</dbReference>
<protein>
    <recommendedName>
        <fullName evidence="6 7">Citrate synthase</fullName>
    </recommendedName>
</protein>
<evidence type="ECO:0000256" key="10">
    <source>
        <dbReference type="RuleBase" id="RU003406"/>
    </source>
</evidence>
<feature type="active site" evidence="8">
    <location>
        <position position="305"/>
    </location>
</feature>
<evidence type="ECO:0000313" key="11">
    <source>
        <dbReference type="EMBL" id="AYF27927.1"/>
    </source>
</evidence>
<keyword evidence="3 9" id="KW-0816">Tricarboxylic acid cycle</keyword>
<dbReference type="NCBIfam" id="NF004126">
    <property type="entry name" value="PRK05614.1"/>
    <property type="match status" value="1"/>
</dbReference>
<name>A0A386WHW2_9ACTN</name>
<reference evidence="11 12" key="1">
    <citation type="submission" date="2017-10" db="EMBL/GenBank/DDBJ databases">
        <title>Integration of genomic and chemical information greatly accelerates assignment of the full stereostructure of myelolactone, a potent inhibitor of myeloma from a marine-derived Micromonospora.</title>
        <authorList>
            <person name="Kim M.C."/>
            <person name="Machado H."/>
            <person name="Jensen P.R."/>
            <person name="Fenical W."/>
        </authorList>
    </citation>
    <scope>NUCLEOTIDE SEQUENCE [LARGE SCALE GENOMIC DNA]</scope>
    <source>
        <strain evidence="11 12">CNY-010</strain>
    </source>
</reference>
<dbReference type="KEGG" id="mtua:CSH63_10835"/>
<dbReference type="RefSeq" id="WP_120570152.1">
    <property type="nucleotide sequence ID" value="NZ_CP024087.1"/>
</dbReference>
<dbReference type="InterPro" id="IPR019810">
    <property type="entry name" value="Citrate_synthase_AS"/>
</dbReference>
<accession>A0A386WHW2</accession>
<comment type="catalytic activity">
    <reaction evidence="5 9">
        <text>oxaloacetate + acetyl-CoA + H2O = citrate + CoA + H(+)</text>
        <dbReference type="Rhea" id="RHEA:16845"/>
        <dbReference type="ChEBI" id="CHEBI:15377"/>
        <dbReference type="ChEBI" id="CHEBI:15378"/>
        <dbReference type="ChEBI" id="CHEBI:16452"/>
        <dbReference type="ChEBI" id="CHEBI:16947"/>
        <dbReference type="ChEBI" id="CHEBI:57287"/>
        <dbReference type="ChEBI" id="CHEBI:57288"/>
        <dbReference type="EC" id="2.3.3.16"/>
    </reaction>
</comment>
<dbReference type="PANTHER" id="PTHR42871:SF1">
    <property type="entry name" value="CITRATE SYNTHASE"/>
    <property type="match status" value="1"/>
</dbReference>
<dbReference type="InterPro" id="IPR016143">
    <property type="entry name" value="Citrate_synth-like_sm_a-sub"/>
</dbReference>
<proteinExistence type="inferred from homology"/>
<feature type="active site" evidence="8">
    <location>
        <position position="362"/>
    </location>
</feature>
<dbReference type="InterPro" id="IPR010953">
    <property type="entry name" value="Citrate_synthase_typ-I"/>
</dbReference>
<evidence type="ECO:0000256" key="8">
    <source>
        <dbReference type="PIRSR" id="PIRSR001369-1"/>
    </source>
</evidence>
<dbReference type="PANTHER" id="PTHR42871">
    <property type="entry name" value="CITRATE SYNTHASE"/>
    <property type="match status" value="1"/>
</dbReference>
<comment type="pathway">
    <text evidence="1 9">Carbohydrate metabolism; tricarboxylic acid cycle; isocitrate from oxaloacetate: step 1/2.</text>
</comment>